<dbReference type="PANTHER" id="PTHR12802:SF146">
    <property type="entry name" value="PROTEIN REVEILLE 3"/>
    <property type="match status" value="1"/>
</dbReference>
<feature type="compositionally biased region" description="Pro residues" evidence="2">
    <location>
        <begin position="44"/>
        <end position="55"/>
    </location>
</feature>
<evidence type="ECO:0000256" key="1">
    <source>
        <dbReference type="ARBA" id="ARBA00023242"/>
    </source>
</evidence>
<dbReference type="PANTHER" id="PTHR12802">
    <property type="entry name" value="SWI/SNF COMPLEX-RELATED"/>
    <property type="match status" value="1"/>
</dbReference>
<feature type="region of interest" description="Disordered" evidence="2">
    <location>
        <begin position="177"/>
        <end position="218"/>
    </location>
</feature>
<dbReference type="AlphaFoldDB" id="A0AAD1ZZ16"/>
<name>A0AAD1ZZ16_9LAMI</name>
<reference evidence="3" key="1">
    <citation type="submission" date="2023-05" db="EMBL/GenBank/DDBJ databases">
        <authorList>
            <person name="Huff M."/>
        </authorList>
    </citation>
    <scope>NUCLEOTIDE SEQUENCE</scope>
</reference>
<feature type="compositionally biased region" description="Polar residues" evidence="2">
    <location>
        <begin position="207"/>
        <end position="218"/>
    </location>
</feature>
<sequence>MASSSDQNPLLPGMKLLTSALIATIMTKLDIPSSHSHPRARPSAPAPPTSRVSPPPSTFLLLPLKLEPTNSLRQSLDPKHQHSLCCVYGLDTEAVEATGESAVPQKGSEVNLTLGGIDLNSSGRLVSICILLTDFSVFICASIWLPGHIPATVNFLNDSIVYQTDDHAQKYFLKVQKNGTNERAPPPRPKRKSAHPYPQKAPKKVVSQATGALQSSAR</sequence>
<evidence type="ECO:0000313" key="4">
    <source>
        <dbReference type="Proteomes" id="UP000834106"/>
    </source>
</evidence>
<proteinExistence type="predicted"/>
<feature type="region of interest" description="Disordered" evidence="2">
    <location>
        <begin position="32"/>
        <end position="55"/>
    </location>
</feature>
<protein>
    <submittedName>
        <fullName evidence="3">Uncharacterized protein</fullName>
    </submittedName>
</protein>
<organism evidence="3 4">
    <name type="scientific">Fraxinus pennsylvanica</name>
    <dbReference type="NCBI Taxonomy" id="56036"/>
    <lineage>
        <taxon>Eukaryota</taxon>
        <taxon>Viridiplantae</taxon>
        <taxon>Streptophyta</taxon>
        <taxon>Embryophyta</taxon>
        <taxon>Tracheophyta</taxon>
        <taxon>Spermatophyta</taxon>
        <taxon>Magnoliopsida</taxon>
        <taxon>eudicotyledons</taxon>
        <taxon>Gunneridae</taxon>
        <taxon>Pentapetalae</taxon>
        <taxon>asterids</taxon>
        <taxon>lamiids</taxon>
        <taxon>Lamiales</taxon>
        <taxon>Oleaceae</taxon>
        <taxon>Oleeae</taxon>
        <taxon>Fraxinus</taxon>
    </lineage>
</organism>
<keyword evidence="4" id="KW-1185">Reference proteome</keyword>
<evidence type="ECO:0000313" key="3">
    <source>
        <dbReference type="EMBL" id="CAI9778460.1"/>
    </source>
</evidence>
<evidence type="ECO:0000256" key="2">
    <source>
        <dbReference type="SAM" id="MobiDB-lite"/>
    </source>
</evidence>
<keyword evidence="1" id="KW-0539">Nucleus</keyword>
<dbReference type="Proteomes" id="UP000834106">
    <property type="component" value="Chromosome 16"/>
</dbReference>
<accession>A0AAD1ZZ16</accession>
<gene>
    <name evidence="3" type="ORF">FPE_LOCUS25890</name>
</gene>
<dbReference type="EMBL" id="OU503051">
    <property type="protein sequence ID" value="CAI9778460.1"/>
    <property type="molecule type" value="Genomic_DNA"/>
</dbReference>